<keyword evidence="5" id="KW-1185">Reference proteome</keyword>
<protein>
    <submittedName>
        <fullName evidence="4">Long-chain-fatty-acid--ACP ligase</fullName>
    </submittedName>
</protein>
<keyword evidence="4" id="KW-0436">Ligase</keyword>
<dbReference type="Gene3D" id="3.30.300.30">
    <property type="match status" value="1"/>
</dbReference>
<comment type="similarity">
    <text evidence="1">Belongs to the ATP-dependent AMP-binding enzyme family.</text>
</comment>
<dbReference type="GO" id="GO:0070566">
    <property type="term" value="F:adenylyltransferase activity"/>
    <property type="evidence" value="ECO:0007669"/>
    <property type="project" value="TreeGrafter"/>
</dbReference>
<accession>A0AAD1MTM8</accession>
<dbReference type="PANTHER" id="PTHR22754:SF32">
    <property type="entry name" value="DISCO-INTERACTING PROTEIN 2"/>
    <property type="match status" value="1"/>
</dbReference>
<evidence type="ECO:0000259" key="2">
    <source>
        <dbReference type="Pfam" id="PF00501"/>
    </source>
</evidence>
<dbReference type="InterPro" id="IPR020845">
    <property type="entry name" value="AMP-binding_CS"/>
</dbReference>
<evidence type="ECO:0000313" key="4">
    <source>
        <dbReference type="EMBL" id="BBY16333.1"/>
    </source>
</evidence>
<dbReference type="Pfam" id="PF13193">
    <property type="entry name" value="AMP-binding_C"/>
    <property type="match status" value="1"/>
</dbReference>
<dbReference type="Proteomes" id="UP000466607">
    <property type="component" value="Chromosome"/>
</dbReference>
<dbReference type="PROSITE" id="PS00455">
    <property type="entry name" value="AMP_BINDING"/>
    <property type="match status" value="1"/>
</dbReference>
<evidence type="ECO:0000259" key="3">
    <source>
        <dbReference type="Pfam" id="PF13193"/>
    </source>
</evidence>
<proteinExistence type="inferred from homology"/>
<feature type="domain" description="AMP-dependent synthetase/ligase" evidence="2">
    <location>
        <begin position="38"/>
        <end position="398"/>
    </location>
</feature>
<dbReference type="SUPFAM" id="SSF56801">
    <property type="entry name" value="Acetyl-CoA synthetase-like"/>
    <property type="match status" value="1"/>
</dbReference>
<name>A0AAD1MTM8_9MYCO</name>
<organism evidence="4 5">
    <name type="scientific">Mycolicibacterium litorale</name>
    <dbReference type="NCBI Taxonomy" id="758802"/>
    <lineage>
        <taxon>Bacteria</taxon>
        <taxon>Bacillati</taxon>
        <taxon>Actinomycetota</taxon>
        <taxon>Actinomycetes</taxon>
        <taxon>Mycobacteriales</taxon>
        <taxon>Mycobacteriaceae</taxon>
        <taxon>Mycolicibacterium</taxon>
    </lineage>
</organism>
<dbReference type="GO" id="GO:0006633">
    <property type="term" value="P:fatty acid biosynthetic process"/>
    <property type="evidence" value="ECO:0007669"/>
    <property type="project" value="TreeGrafter"/>
</dbReference>
<dbReference type="InterPro" id="IPR000873">
    <property type="entry name" value="AMP-dep_synth/lig_dom"/>
</dbReference>
<dbReference type="NCBIfam" id="NF004510">
    <property type="entry name" value="PRK05851.1"/>
    <property type="match status" value="1"/>
</dbReference>
<dbReference type="GO" id="GO:0005886">
    <property type="term" value="C:plasma membrane"/>
    <property type="evidence" value="ECO:0007669"/>
    <property type="project" value="TreeGrafter"/>
</dbReference>
<dbReference type="EMBL" id="AP022586">
    <property type="protein sequence ID" value="BBY16333.1"/>
    <property type="molecule type" value="Genomic_DNA"/>
</dbReference>
<evidence type="ECO:0000256" key="1">
    <source>
        <dbReference type="ARBA" id="ARBA00006432"/>
    </source>
</evidence>
<dbReference type="InterPro" id="IPR045851">
    <property type="entry name" value="AMP-bd_C_sf"/>
</dbReference>
<dbReference type="InterPro" id="IPR025110">
    <property type="entry name" value="AMP-bd_C"/>
</dbReference>
<reference evidence="4 5" key="1">
    <citation type="journal article" date="2019" name="Emerg. Microbes Infect.">
        <title>Comprehensive subspecies identification of 175 nontuberculous mycobacteria species based on 7547 genomic profiles.</title>
        <authorList>
            <person name="Matsumoto Y."/>
            <person name="Kinjo T."/>
            <person name="Motooka D."/>
            <person name="Nabeya D."/>
            <person name="Jung N."/>
            <person name="Uechi K."/>
            <person name="Horii T."/>
            <person name="Iida T."/>
            <person name="Fujita J."/>
            <person name="Nakamura S."/>
        </authorList>
    </citation>
    <scope>NUCLEOTIDE SEQUENCE [LARGE SCALE GENOMIC DNA]</scope>
    <source>
        <strain evidence="4 5">JCM 17423</strain>
    </source>
</reference>
<dbReference type="PANTHER" id="PTHR22754">
    <property type="entry name" value="DISCO-INTERACTING PROTEIN 2 DIP2 -RELATED"/>
    <property type="match status" value="1"/>
</dbReference>
<dbReference type="InterPro" id="IPR042099">
    <property type="entry name" value="ANL_N_sf"/>
</dbReference>
<dbReference type="GO" id="GO:0016874">
    <property type="term" value="F:ligase activity"/>
    <property type="evidence" value="ECO:0007669"/>
    <property type="project" value="UniProtKB-KW"/>
</dbReference>
<evidence type="ECO:0000313" key="5">
    <source>
        <dbReference type="Proteomes" id="UP000466607"/>
    </source>
</evidence>
<feature type="domain" description="AMP-binding enzyme C-terminal" evidence="3">
    <location>
        <begin position="444"/>
        <end position="522"/>
    </location>
</feature>
<dbReference type="AlphaFoldDB" id="A0AAD1MTM8"/>
<gene>
    <name evidence="4" type="ORF">MLIT_19250</name>
</gene>
<sequence>MPPTGEPGAAVTSLASALTESLTSSGTDLVLLDRESGSWLRHPWAEVHTRATNVADRIADADAAAVGVVGEPTVEFIAAIFGAFLAGRGVSVLPGPVRGAAADQWAHTTLARFAGAGVSHVLSHGVHLEQLRSAESPDAAVQDVTAWAGASRSGPFAAPAPSGDVAILQGTAGSTGTPRTVRLSPDAVLANLTGINLRTDVRPGDVGCSWLPLYHDMGLSFLLSGALAGVETWQAPTTAFQASPFRWLNWLSDSRATITAAPNMAFGMIGKYARRVAGVDLSSVRFALNGGEPVDCELTSLFATEMARFGFSAGALAPSYGLAESTCAVTVPMPGDGLRTDEVVVHTEGGTSVRRHAVLGHAIAGMHVRITPRDAESEVAGRDVGEIEIRGSSMMSGYVGNDPRDVESWFPTGDLGYFVDGGLVVCGRAKELITVAGRNIFPAEVERIAAQVQGVREGAVVAVGTGEGSIRPGLVIAAEFRGRDEAGARTELVQQVASQCGVVPSDVVFVKPGSLPRTSSGKLRRLAVKQSLEQGLPH</sequence>
<dbReference type="Gene3D" id="3.40.50.12780">
    <property type="entry name" value="N-terminal domain of ligase-like"/>
    <property type="match status" value="1"/>
</dbReference>
<dbReference type="Pfam" id="PF00501">
    <property type="entry name" value="AMP-binding"/>
    <property type="match status" value="1"/>
</dbReference>